<dbReference type="EMBL" id="CM035427">
    <property type="protein sequence ID" value="KAH7306472.1"/>
    <property type="molecule type" value="Genomic_DNA"/>
</dbReference>
<evidence type="ECO:0000313" key="1">
    <source>
        <dbReference type="EMBL" id="KAH7306472.1"/>
    </source>
</evidence>
<proteinExistence type="predicted"/>
<dbReference type="Proteomes" id="UP000825935">
    <property type="component" value="Chromosome 22"/>
</dbReference>
<dbReference type="AlphaFoldDB" id="A0A8T2S2W3"/>
<protein>
    <recommendedName>
        <fullName evidence="3">ACT domain-containing protein</fullName>
    </recommendedName>
</protein>
<evidence type="ECO:0008006" key="3">
    <source>
        <dbReference type="Google" id="ProtNLM"/>
    </source>
</evidence>
<evidence type="ECO:0000313" key="2">
    <source>
        <dbReference type="Proteomes" id="UP000825935"/>
    </source>
</evidence>
<gene>
    <name evidence="1" type="ORF">KP509_22G014700</name>
</gene>
<organism evidence="1 2">
    <name type="scientific">Ceratopteris richardii</name>
    <name type="common">Triangle waterfern</name>
    <dbReference type="NCBI Taxonomy" id="49495"/>
    <lineage>
        <taxon>Eukaryota</taxon>
        <taxon>Viridiplantae</taxon>
        <taxon>Streptophyta</taxon>
        <taxon>Embryophyta</taxon>
        <taxon>Tracheophyta</taxon>
        <taxon>Polypodiopsida</taxon>
        <taxon>Polypodiidae</taxon>
        <taxon>Polypodiales</taxon>
        <taxon>Pteridineae</taxon>
        <taxon>Pteridaceae</taxon>
        <taxon>Parkerioideae</taxon>
        <taxon>Ceratopteris</taxon>
    </lineage>
</organism>
<keyword evidence="2" id="KW-1185">Reference proteome</keyword>
<name>A0A8T2S2W3_CERRI</name>
<accession>A0A8T2S2W3</accession>
<sequence length="108" mass="11859">MNGHHGAAMPDDAQGRADYPVVEVTSMANRTWRVKIMCGTRPRMLQSLIEGIENAGLLLNHVDVSVREEIINLYVVGSLQDGDGIATTIEAATFRESLLQIIHNEMAI</sequence>
<comment type="caution">
    <text evidence="1">The sequence shown here is derived from an EMBL/GenBank/DDBJ whole genome shotgun (WGS) entry which is preliminary data.</text>
</comment>
<reference evidence="1" key="1">
    <citation type="submission" date="2021-08" db="EMBL/GenBank/DDBJ databases">
        <title>WGS assembly of Ceratopteris richardii.</title>
        <authorList>
            <person name="Marchant D.B."/>
            <person name="Chen G."/>
            <person name="Jenkins J."/>
            <person name="Shu S."/>
            <person name="Leebens-Mack J."/>
            <person name="Grimwood J."/>
            <person name="Schmutz J."/>
            <person name="Soltis P."/>
            <person name="Soltis D."/>
            <person name="Chen Z.-H."/>
        </authorList>
    </citation>
    <scope>NUCLEOTIDE SEQUENCE</scope>
    <source>
        <strain evidence="1">Whitten #5841</strain>
        <tissue evidence="1">Leaf</tissue>
    </source>
</reference>